<evidence type="ECO:0000313" key="3">
    <source>
        <dbReference type="Proteomes" id="UP001189624"/>
    </source>
</evidence>
<keyword evidence="1" id="KW-0732">Signal</keyword>
<dbReference type="EMBL" id="OY731404">
    <property type="protein sequence ID" value="CAJ1969291.1"/>
    <property type="molecule type" value="Genomic_DNA"/>
</dbReference>
<reference evidence="2" key="1">
    <citation type="submission" date="2023-10" db="EMBL/GenBank/DDBJ databases">
        <authorList>
            <person name="Domelevo Entfellner J.-B."/>
        </authorList>
    </citation>
    <scope>NUCLEOTIDE SEQUENCE</scope>
</reference>
<name>A0AA86VRA5_9FABA</name>
<organism evidence="2 3">
    <name type="scientific">Sphenostylis stenocarpa</name>
    <dbReference type="NCBI Taxonomy" id="92480"/>
    <lineage>
        <taxon>Eukaryota</taxon>
        <taxon>Viridiplantae</taxon>
        <taxon>Streptophyta</taxon>
        <taxon>Embryophyta</taxon>
        <taxon>Tracheophyta</taxon>
        <taxon>Spermatophyta</taxon>
        <taxon>Magnoliopsida</taxon>
        <taxon>eudicotyledons</taxon>
        <taxon>Gunneridae</taxon>
        <taxon>Pentapetalae</taxon>
        <taxon>rosids</taxon>
        <taxon>fabids</taxon>
        <taxon>Fabales</taxon>
        <taxon>Fabaceae</taxon>
        <taxon>Papilionoideae</taxon>
        <taxon>50 kb inversion clade</taxon>
        <taxon>NPAAA clade</taxon>
        <taxon>indigoferoid/millettioid clade</taxon>
        <taxon>Phaseoleae</taxon>
        <taxon>Sphenostylis</taxon>
    </lineage>
</organism>
<keyword evidence="3" id="KW-1185">Reference proteome</keyword>
<proteinExistence type="predicted"/>
<protein>
    <submittedName>
        <fullName evidence="2">Uncharacterized protein</fullName>
    </submittedName>
</protein>
<accession>A0AA86VRA5</accession>
<sequence>MHARAAARALMGLRVARTSAWLALPLQVSAASPSPAAALAFPPQEDIWKSLRSDLRKEYNVFFSLEASQQTSKKQEINVKIINLIDYS</sequence>
<feature type="chain" id="PRO_5041741160" evidence="1">
    <location>
        <begin position="32"/>
        <end position="88"/>
    </location>
</feature>
<dbReference type="Proteomes" id="UP001189624">
    <property type="component" value="Chromosome 7"/>
</dbReference>
<dbReference type="Gramene" id="rna-AYBTSS11_LOCUS22184">
    <property type="protein sequence ID" value="CAJ1969291.1"/>
    <property type="gene ID" value="gene-AYBTSS11_LOCUS22184"/>
</dbReference>
<feature type="signal peptide" evidence="1">
    <location>
        <begin position="1"/>
        <end position="31"/>
    </location>
</feature>
<evidence type="ECO:0000256" key="1">
    <source>
        <dbReference type="SAM" id="SignalP"/>
    </source>
</evidence>
<gene>
    <name evidence="2" type="ORF">AYBTSS11_LOCUS22184</name>
</gene>
<dbReference type="AlphaFoldDB" id="A0AA86VRA5"/>
<evidence type="ECO:0000313" key="2">
    <source>
        <dbReference type="EMBL" id="CAJ1969291.1"/>
    </source>
</evidence>